<gene>
    <name evidence="3" type="ORF">CB5_LOCUS9104</name>
</gene>
<dbReference type="InterPro" id="IPR002921">
    <property type="entry name" value="Fungal_lipase-type"/>
</dbReference>
<dbReference type="AlphaFoldDB" id="A0A6V7P4X2"/>
<reference evidence="3" key="1">
    <citation type="submission" date="2020-07" db="EMBL/GenBank/DDBJ databases">
        <authorList>
            <person name="Lin J."/>
        </authorList>
    </citation>
    <scope>NUCLEOTIDE SEQUENCE</scope>
</reference>
<feature type="domain" description="Fungal lipase-type" evidence="2">
    <location>
        <begin position="216"/>
        <end position="374"/>
    </location>
</feature>
<dbReference type="Pfam" id="PF01764">
    <property type="entry name" value="Lipase_3"/>
    <property type="match status" value="1"/>
</dbReference>
<feature type="transmembrane region" description="Helical" evidence="1">
    <location>
        <begin position="300"/>
        <end position="321"/>
    </location>
</feature>
<protein>
    <recommendedName>
        <fullName evidence="2">Fungal lipase-type domain-containing protein</fullName>
    </recommendedName>
</protein>
<sequence>MASESPNKEYVIYRHEKIGLLDILSLLIFRRCLLSYKFVEISDAKSDELRNVQVDSLTARTLLGQKFLSTISKPLKSFGGIIEFLLNLVSFNGGILRFILSALTGKIKIPDPEAAYYRSIIAYIDDRLDLYKSKSFIGDFPLIEPKKGRVYEEFSELTMMASKVAYENAAYIEEAVTDHWKMHFVGFYSCWNKFLNNYTTQAFIFCDKAEDANYIVLAFRGTEPFNAKDWATDIDLSMLYMGKLGYVHLGFLKALGLQDEKDYRKGFPKDFPVEPDQPIAYYTLRAELTLLLRKHKNAKIVITGHSLGGALATIFLCLLAMHDQVDILKSLLGVLTFGQPRVGNAGFQDYVDSVMISNYYRMVYRFDIVPRVPLGIPIISPFKHGGICMYYNGWYERKEVKEVPNPNYIDPKYIIPMYLNAWGDLIKAFFLGKTQGKDFKEGIISLLYRAMGLIVPGVASHSPRDYVNAGRLSKMTAKEVFYDKSFINEHETYI</sequence>
<evidence type="ECO:0000256" key="1">
    <source>
        <dbReference type="SAM" id="Phobius"/>
    </source>
</evidence>
<dbReference type="InterPro" id="IPR029058">
    <property type="entry name" value="AB_hydrolase_fold"/>
</dbReference>
<dbReference type="Gene3D" id="3.40.50.1820">
    <property type="entry name" value="alpha/beta hydrolase"/>
    <property type="match status" value="1"/>
</dbReference>
<evidence type="ECO:0000259" key="2">
    <source>
        <dbReference type="Pfam" id="PF01764"/>
    </source>
</evidence>
<dbReference type="GO" id="GO:0006629">
    <property type="term" value="P:lipid metabolic process"/>
    <property type="evidence" value="ECO:0007669"/>
    <property type="project" value="InterPro"/>
</dbReference>
<keyword evidence="1" id="KW-0812">Transmembrane</keyword>
<dbReference type="CDD" id="cd00519">
    <property type="entry name" value="Lipase_3"/>
    <property type="match status" value="1"/>
</dbReference>
<accession>A0A6V7P4X2</accession>
<keyword evidence="1" id="KW-1133">Transmembrane helix</keyword>
<proteinExistence type="predicted"/>
<dbReference type="InterPro" id="IPR044819">
    <property type="entry name" value="OBL-like"/>
</dbReference>
<dbReference type="PANTHER" id="PTHR46086:SF17">
    <property type="entry name" value="ALPHA_BETA-HYDROLASES SUPERFAMILY PROTEIN"/>
    <property type="match status" value="1"/>
</dbReference>
<evidence type="ECO:0000313" key="3">
    <source>
        <dbReference type="EMBL" id="CAD1825893.1"/>
    </source>
</evidence>
<feature type="transmembrane region" description="Helical" evidence="1">
    <location>
        <begin position="78"/>
        <end position="100"/>
    </location>
</feature>
<name>A0A6V7P4X2_ANACO</name>
<dbReference type="SUPFAM" id="SSF53474">
    <property type="entry name" value="alpha/beta-Hydrolases"/>
    <property type="match status" value="1"/>
</dbReference>
<dbReference type="GO" id="GO:0004806">
    <property type="term" value="F:triacylglycerol lipase activity"/>
    <property type="evidence" value="ECO:0007669"/>
    <property type="project" value="InterPro"/>
</dbReference>
<organism evidence="3">
    <name type="scientific">Ananas comosus var. bracteatus</name>
    <name type="common">red pineapple</name>
    <dbReference type="NCBI Taxonomy" id="296719"/>
    <lineage>
        <taxon>Eukaryota</taxon>
        <taxon>Viridiplantae</taxon>
        <taxon>Streptophyta</taxon>
        <taxon>Embryophyta</taxon>
        <taxon>Tracheophyta</taxon>
        <taxon>Spermatophyta</taxon>
        <taxon>Magnoliopsida</taxon>
        <taxon>Liliopsida</taxon>
        <taxon>Poales</taxon>
        <taxon>Bromeliaceae</taxon>
        <taxon>Bromelioideae</taxon>
        <taxon>Ananas</taxon>
    </lineage>
</organism>
<dbReference type="EMBL" id="LR862145">
    <property type="protein sequence ID" value="CAD1825893.1"/>
    <property type="molecule type" value="Genomic_DNA"/>
</dbReference>
<dbReference type="PANTHER" id="PTHR46086">
    <property type="entry name" value="ALPHA/BETA-HYDROLASES SUPERFAMILY PROTEIN"/>
    <property type="match status" value="1"/>
</dbReference>
<keyword evidence="1" id="KW-0472">Membrane</keyword>